<evidence type="ECO:0000256" key="11">
    <source>
        <dbReference type="ARBA" id="ARBA00022786"/>
    </source>
</evidence>
<evidence type="ECO:0000259" key="14">
    <source>
        <dbReference type="PROSITE" id="PS50089"/>
    </source>
</evidence>
<evidence type="ECO:0000256" key="10">
    <source>
        <dbReference type="ARBA" id="ARBA00022771"/>
    </source>
</evidence>
<dbReference type="Gene3D" id="1.20.120.1750">
    <property type="match status" value="1"/>
</dbReference>
<dbReference type="InterPro" id="IPR044066">
    <property type="entry name" value="TRIAD_supradom"/>
</dbReference>
<dbReference type="SMART" id="SM00647">
    <property type="entry name" value="IBR"/>
    <property type="match status" value="2"/>
</dbReference>
<evidence type="ECO:0000256" key="3">
    <source>
        <dbReference type="ARBA" id="ARBA00003976"/>
    </source>
</evidence>
<keyword evidence="17" id="KW-1185">Reference proteome</keyword>
<dbReference type="EC" id="2.3.2.31" evidence="6"/>
<evidence type="ECO:0000256" key="9">
    <source>
        <dbReference type="ARBA" id="ARBA00022737"/>
    </source>
</evidence>
<keyword evidence="8" id="KW-0479">Metal-binding</keyword>
<proteinExistence type="inferred from homology"/>
<dbReference type="InterPro" id="IPR013083">
    <property type="entry name" value="Znf_RING/FYVE/PHD"/>
</dbReference>
<dbReference type="InterPro" id="IPR002867">
    <property type="entry name" value="IBR_dom"/>
</dbReference>
<dbReference type="PROSITE" id="PS50089">
    <property type="entry name" value="ZF_RING_2"/>
    <property type="match status" value="1"/>
</dbReference>
<dbReference type="GO" id="GO:0061630">
    <property type="term" value="F:ubiquitin protein ligase activity"/>
    <property type="evidence" value="ECO:0007669"/>
    <property type="project" value="UniProtKB-EC"/>
</dbReference>
<keyword evidence="9" id="KW-0677">Repeat</keyword>
<dbReference type="AlphaFoldDB" id="A0AAQ3K0E2"/>
<evidence type="ECO:0000256" key="6">
    <source>
        <dbReference type="ARBA" id="ARBA00012251"/>
    </source>
</evidence>
<keyword evidence="10 13" id="KW-0863">Zinc-finger</keyword>
<feature type="domain" description="RING-type" evidence="15">
    <location>
        <begin position="123"/>
        <end position="336"/>
    </location>
</feature>
<accession>A0AAQ3K0E2</accession>
<evidence type="ECO:0000256" key="1">
    <source>
        <dbReference type="ARBA" id="ARBA00001798"/>
    </source>
</evidence>
<dbReference type="GO" id="GO:0016567">
    <property type="term" value="P:protein ubiquitination"/>
    <property type="evidence" value="ECO:0007669"/>
    <property type="project" value="InterPro"/>
</dbReference>
<evidence type="ECO:0000313" key="16">
    <source>
        <dbReference type="EMBL" id="WOK99603.1"/>
    </source>
</evidence>
<sequence>MGNDEQCISPRDYYYFEDEEYVSDYDVDYESDYADEPVVVHNSHIVTVITAESLLAAQTAELQMVMDLLFIKEYQARALLIYYRWKIERLYESLDQKGRERLCLEAGVSISDNKDLDILSSSTLITCNVCFEDVSICVATRMDCGHCFCDDCWTENFAVAIKDGKSRIRCMAPRCNIICDEAIVKILLFQRDQKIADRFEKSLLESYVEDNDLVKWCPSVPHCGNAIRVEGDVVCEVECKCGFHFCFNCLQEAHSPCSCQMWKLWVQKCHDESGTADWILVNTKSCPKCHKLVEKNGGCNHVTCKCGQYFCWLCGGATGAEHSINSIDGHKCNRFDKETLENIEGARRRLQGYLHYFGRYKAHTDSLQKESSLKGKIQAIISILENRQSKDRDYSWMVDAFQALSKSRRALSYSYPFAFLMFGDDLCENKMTPMGKASKQFLFEDHQEQLERNVERLSMLLEKKFDEFSDEQILEMKNQVVDLSSIVDQFSMKMHKWIEEDLLESLKPAVHQISPYRSRVIDSA</sequence>
<evidence type="ECO:0000256" key="12">
    <source>
        <dbReference type="ARBA" id="ARBA00022833"/>
    </source>
</evidence>
<evidence type="ECO:0000256" key="4">
    <source>
        <dbReference type="ARBA" id="ARBA00004906"/>
    </source>
</evidence>
<evidence type="ECO:0000256" key="5">
    <source>
        <dbReference type="ARBA" id="ARBA00005884"/>
    </source>
</evidence>
<comment type="catalytic activity">
    <reaction evidence="1">
        <text>[E2 ubiquitin-conjugating enzyme]-S-ubiquitinyl-L-cysteine + [acceptor protein]-L-lysine = [E2 ubiquitin-conjugating enzyme]-L-cysteine + [acceptor protein]-N(6)-ubiquitinyl-L-lysine.</text>
        <dbReference type="EC" id="2.3.2.31"/>
    </reaction>
</comment>
<dbReference type="InterPro" id="IPR045840">
    <property type="entry name" value="Ariadne"/>
</dbReference>
<dbReference type="Pfam" id="PF01485">
    <property type="entry name" value="IBR"/>
    <property type="match status" value="1"/>
</dbReference>
<gene>
    <name evidence="16" type="ORF">Cni_G08315</name>
</gene>
<dbReference type="CDD" id="cd20346">
    <property type="entry name" value="BRcat_RBR_ANKIB1"/>
    <property type="match status" value="1"/>
</dbReference>
<dbReference type="CDD" id="cd16773">
    <property type="entry name" value="RING-HC_RBR_TRIAD1"/>
    <property type="match status" value="1"/>
</dbReference>
<dbReference type="PANTHER" id="PTHR11685">
    <property type="entry name" value="RBR FAMILY RING FINGER AND IBR DOMAIN-CONTAINING"/>
    <property type="match status" value="1"/>
</dbReference>
<dbReference type="InterPro" id="IPR001841">
    <property type="entry name" value="Znf_RING"/>
</dbReference>
<dbReference type="Proteomes" id="UP001327560">
    <property type="component" value="Chromosome 2"/>
</dbReference>
<comment type="function">
    <text evidence="3">Might act as an E3 ubiquitin-protein ligase, or as part of E3 complex, which accepts ubiquitin from specific E2 ubiquitin-conjugating enzymes and then transfers it to substrates.</text>
</comment>
<dbReference type="InterPro" id="IPR031127">
    <property type="entry name" value="E3_UB_ligase_RBR"/>
</dbReference>
<evidence type="ECO:0000259" key="15">
    <source>
        <dbReference type="PROSITE" id="PS51873"/>
    </source>
</evidence>
<name>A0AAQ3K0E2_9LILI</name>
<evidence type="ECO:0000256" key="2">
    <source>
        <dbReference type="ARBA" id="ARBA00001947"/>
    </source>
</evidence>
<evidence type="ECO:0000256" key="8">
    <source>
        <dbReference type="ARBA" id="ARBA00022723"/>
    </source>
</evidence>
<keyword evidence="11" id="KW-0833">Ubl conjugation pathway</keyword>
<protein>
    <recommendedName>
        <fullName evidence="6">RBR-type E3 ubiquitin transferase</fullName>
        <ecNumber evidence="6">2.3.2.31</ecNumber>
    </recommendedName>
</protein>
<dbReference type="CDD" id="cd22586">
    <property type="entry name" value="Rcat_RBR_ARI1-like"/>
    <property type="match status" value="1"/>
</dbReference>
<dbReference type="Pfam" id="PF22191">
    <property type="entry name" value="IBR_1"/>
    <property type="match status" value="1"/>
</dbReference>
<reference evidence="16 17" key="1">
    <citation type="submission" date="2023-10" db="EMBL/GenBank/DDBJ databases">
        <title>Chromosome-scale genome assembly provides insights into flower coloration mechanisms of Canna indica.</title>
        <authorList>
            <person name="Li C."/>
        </authorList>
    </citation>
    <scope>NUCLEOTIDE SEQUENCE [LARGE SCALE GENOMIC DNA]</scope>
    <source>
        <tissue evidence="16">Flower</tissue>
    </source>
</reference>
<dbReference type="Pfam" id="PF19422">
    <property type="entry name" value="Ariadne"/>
    <property type="match status" value="1"/>
</dbReference>
<keyword evidence="7" id="KW-0808">Transferase</keyword>
<dbReference type="FunFam" id="3.30.40.10:FF:000019">
    <property type="entry name" value="RBR-type E3 ubiquitin transferase"/>
    <property type="match status" value="1"/>
</dbReference>
<dbReference type="GO" id="GO:0008270">
    <property type="term" value="F:zinc ion binding"/>
    <property type="evidence" value="ECO:0007669"/>
    <property type="project" value="UniProtKB-KW"/>
</dbReference>
<dbReference type="SUPFAM" id="SSF57850">
    <property type="entry name" value="RING/U-box"/>
    <property type="match status" value="3"/>
</dbReference>
<dbReference type="PROSITE" id="PS51873">
    <property type="entry name" value="TRIAD"/>
    <property type="match status" value="1"/>
</dbReference>
<comment type="similarity">
    <text evidence="5">Belongs to the RBR family. Ariadne subfamily.</text>
</comment>
<evidence type="ECO:0000256" key="7">
    <source>
        <dbReference type="ARBA" id="ARBA00022679"/>
    </source>
</evidence>
<comment type="cofactor">
    <cofactor evidence="2">
        <name>Zn(2+)</name>
        <dbReference type="ChEBI" id="CHEBI:29105"/>
    </cofactor>
</comment>
<comment type="pathway">
    <text evidence="4">Protein modification; protein ubiquitination.</text>
</comment>
<keyword evidence="12" id="KW-0862">Zinc</keyword>
<dbReference type="Gene3D" id="3.30.40.10">
    <property type="entry name" value="Zinc/RING finger domain, C3HC4 (zinc finger)"/>
    <property type="match status" value="1"/>
</dbReference>
<evidence type="ECO:0000313" key="17">
    <source>
        <dbReference type="Proteomes" id="UP001327560"/>
    </source>
</evidence>
<evidence type="ECO:0000256" key="13">
    <source>
        <dbReference type="PROSITE-ProRule" id="PRU00175"/>
    </source>
</evidence>
<feature type="domain" description="RING-type" evidence="14">
    <location>
        <begin position="127"/>
        <end position="174"/>
    </location>
</feature>
<organism evidence="16 17">
    <name type="scientific">Canna indica</name>
    <name type="common">Indian-shot</name>
    <dbReference type="NCBI Taxonomy" id="4628"/>
    <lineage>
        <taxon>Eukaryota</taxon>
        <taxon>Viridiplantae</taxon>
        <taxon>Streptophyta</taxon>
        <taxon>Embryophyta</taxon>
        <taxon>Tracheophyta</taxon>
        <taxon>Spermatophyta</taxon>
        <taxon>Magnoliopsida</taxon>
        <taxon>Liliopsida</taxon>
        <taxon>Zingiberales</taxon>
        <taxon>Cannaceae</taxon>
        <taxon>Canna</taxon>
    </lineage>
</organism>
<dbReference type="EMBL" id="CP136891">
    <property type="protein sequence ID" value="WOK99603.1"/>
    <property type="molecule type" value="Genomic_DNA"/>
</dbReference>